<evidence type="ECO:0000256" key="1">
    <source>
        <dbReference type="SAM" id="Coils"/>
    </source>
</evidence>
<dbReference type="PANTHER" id="PTHR48200">
    <property type="entry name" value="PROTEIN, PUTATIVE-RELATED"/>
    <property type="match status" value="1"/>
</dbReference>
<name>A0A7J8T851_GOSDV</name>
<keyword evidence="1" id="KW-0175">Coiled coil</keyword>
<gene>
    <name evidence="2" type="ORF">Godav_025299</name>
</gene>
<evidence type="ECO:0000313" key="2">
    <source>
        <dbReference type="EMBL" id="MBA0634527.1"/>
    </source>
</evidence>
<feature type="coiled-coil region" evidence="1">
    <location>
        <begin position="137"/>
        <end position="164"/>
    </location>
</feature>
<keyword evidence="3" id="KW-1185">Reference proteome</keyword>
<proteinExistence type="predicted"/>
<dbReference type="EMBL" id="JABFAC010238466">
    <property type="protein sequence ID" value="MBA0634527.1"/>
    <property type="molecule type" value="Genomic_DNA"/>
</dbReference>
<protein>
    <submittedName>
        <fullName evidence="2">Uncharacterized protein</fullName>
    </submittedName>
</protein>
<feature type="coiled-coil region" evidence="1">
    <location>
        <begin position="62"/>
        <end position="96"/>
    </location>
</feature>
<evidence type="ECO:0000313" key="3">
    <source>
        <dbReference type="Proteomes" id="UP000593561"/>
    </source>
</evidence>
<reference evidence="2 3" key="1">
    <citation type="journal article" date="2019" name="Genome Biol. Evol.">
        <title>Insights into the evolution of the New World diploid cottons (Gossypium, subgenus Houzingenia) based on genome sequencing.</title>
        <authorList>
            <person name="Grover C.E."/>
            <person name="Arick M.A. 2nd"/>
            <person name="Thrash A."/>
            <person name="Conover J.L."/>
            <person name="Sanders W.S."/>
            <person name="Peterson D.G."/>
            <person name="Frelichowski J.E."/>
            <person name="Scheffler J.A."/>
            <person name="Scheffler B.E."/>
            <person name="Wendel J.F."/>
        </authorList>
    </citation>
    <scope>NUCLEOTIDE SEQUENCE [LARGE SCALE GENOMIC DNA]</scope>
    <source>
        <strain evidence="2">27</strain>
        <tissue evidence="2">Leaf</tissue>
    </source>
</reference>
<comment type="caution">
    <text evidence="2">The sequence shown here is derived from an EMBL/GenBank/DDBJ whole genome shotgun (WGS) entry which is preliminary data.</text>
</comment>
<dbReference type="PANTHER" id="PTHR48200:SF1">
    <property type="entry name" value="AMINOTRANSFERASE-LIKE PLANT MOBILE DOMAIN-CONTAINING PROTEIN"/>
    <property type="match status" value="1"/>
</dbReference>
<dbReference type="AlphaFoldDB" id="A0A7J8T851"/>
<accession>A0A7J8T851</accession>
<sequence>MSNAWNQTRRMKILAVGPSMTPDYSQWRDQRVNDNIPVSNPETSWSLEEHLQVLPSEIEIIQQDFEKRSLDLGKKIEQLEEEKMQLGLDVEDAGAREVALEKSLLVCQNEKAGLKTRVTELEMSLHQHRSRNSTVELKASLSKIEELRRKVGELEDALQNGELRIELLEKGNE</sequence>
<dbReference type="Proteomes" id="UP000593561">
    <property type="component" value="Unassembled WGS sequence"/>
</dbReference>
<organism evidence="2 3">
    <name type="scientific">Gossypium davidsonii</name>
    <name type="common">Davidson's cotton</name>
    <name type="synonym">Gossypium klotzschianum subsp. davidsonii</name>
    <dbReference type="NCBI Taxonomy" id="34287"/>
    <lineage>
        <taxon>Eukaryota</taxon>
        <taxon>Viridiplantae</taxon>
        <taxon>Streptophyta</taxon>
        <taxon>Embryophyta</taxon>
        <taxon>Tracheophyta</taxon>
        <taxon>Spermatophyta</taxon>
        <taxon>Magnoliopsida</taxon>
        <taxon>eudicotyledons</taxon>
        <taxon>Gunneridae</taxon>
        <taxon>Pentapetalae</taxon>
        <taxon>rosids</taxon>
        <taxon>malvids</taxon>
        <taxon>Malvales</taxon>
        <taxon>Malvaceae</taxon>
        <taxon>Malvoideae</taxon>
        <taxon>Gossypium</taxon>
    </lineage>
</organism>